<dbReference type="PROSITE" id="PS50885">
    <property type="entry name" value="HAMP"/>
    <property type="match status" value="1"/>
</dbReference>
<keyword evidence="13 15" id="KW-0472">Membrane</keyword>
<evidence type="ECO:0000256" key="6">
    <source>
        <dbReference type="ARBA" id="ARBA00022679"/>
    </source>
</evidence>
<name>A0A136WCB7_9FIRM</name>
<evidence type="ECO:0000256" key="9">
    <source>
        <dbReference type="ARBA" id="ARBA00022777"/>
    </source>
</evidence>
<keyword evidence="8" id="KW-0547">Nucleotide-binding</keyword>
<evidence type="ECO:0000256" key="3">
    <source>
        <dbReference type="ARBA" id="ARBA00012438"/>
    </source>
</evidence>
<keyword evidence="14" id="KW-0175">Coiled coil</keyword>
<dbReference type="PANTHER" id="PTHR45528">
    <property type="entry name" value="SENSOR HISTIDINE KINASE CPXA"/>
    <property type="match status" value="1"/>
</dbReference>
<dbReference type="GO" id="GO:0005886">
    <property type="term" value="C:plasma membrane"/>
    <property type="evidence" value="ECO:0007669"/>
    <property type="project" value="UniProtKB-SubCell"/>
</dbReference>
<evidence type="ECO:0000313" key="19">
    <source>
        <dbReference type="Proteomes" id="UP000070539"/>
    </source>
</evidence>
<dbReference type="Pfam" id="PF00672">
    <property type="entry name" value="HAMP"/>
    <property type="match status" value="1"/>
</dbReference>
<evidence type="ECO:0000256" key="14">
    <source>
        <dbReference type="SAM" id="Coils"/>
    </source>
</evidence>
<evidence type="ECO:0000256" key="5">
    <source>
        <dbReference type="ARBA" id="ARBA00022553"/>
    </source>
</evidence>
<dbReference type="EMBL" id="LRVM01000010">
    <property type="protein sequence ID" value="KXL52157.1"/>
    <property type="molecule type" value="Genomic_DNA"/>
</dbReference>
<dbReference type="InterPro" id="IPR036890">
    <property type="entry name" value="HATPase_C_sf"/>
</dbReference>
<dbReference type="InterPro" id="IPR050398">
    <property type="entry name" value="HssS/ArlS-like"/>
</dbReference>
<dbReference type="GO" id="GO:0005524">
    <property type="term" value="F:ATP binding"/>
    <property type="evidence" value="ECO:0007669"/>
    <property type="project" value="UniProtKB-KW"/>
</dbReference>
<dbReference type="InterPro" id="IPR005467">
    <property type="entry name" value="His_kinase_dom"/>
</dbReference>
<dbReference type="EC" id="2.7.13.3" evidence="3"/>
<evidence type="ECO:0000256" key="1">
    <source>
        <dbReference type="ARBA" id="ARBA00000085"/>
    </source>
</evidence>
<keyword evidence="10" id="KW-0067">ATP-binding</keyword>
<evidence type="ECO:0000256" key="12">
    <source>
        <dbReference type="ARBA" id="ARBA00023012"/>
    </source>
</evidence>
<dbReference type="PROSITE" id="PS50109">
    <property type="entry name" value="HIS_KIN"/>
    <property type="match status" value="1"/>
</dbReference>
<dbReference type="CDD" id="cd00082">
    <property type="entry name" value="HisKA"/>
    <property type="match status" value="1"/>
</dbReference>
<comment type="subcellular location">
    <subcellularLocation>
        <location evidence="2">Cell membrane</location>
        <topology evidence="2">Multi-pass membrane protein</topology>
    </subcellularLocation>
</comment>
<dbReference type="CDD" id="cd00075">
    <property type="entry name" value="HATPase"/>
    <property type="match status" value="1"/>
</dbReference>
<dbReference type="Gene3D" id="3.30.565.10">
    <property type="entry name" value="Histidine kinase-like ATPase, C-terminal domain"/>
    <property type="match status" value="1"/>
</dbReference>
<feature type="transmembrane region" description="Helical" evidence="15">
    <location>
        <begin position="178"/>
        <end position="203"/>
    </location>
</feature>
<dbReference type="InterPro" id="IPR036097">
    <property type="entry name" value="HisK_dim/P_sf"/>
</dbReference>
<evidence type="ECO:0000313" key="18">
    <source>
        <dbReference type="EMBL" id="KXL52157.1"/>
    </source>
</evidence>
<dbReference type="CDD" id="cd06225">
    <property type="entry name" value="HAMP"/>
    <property type="match status" value="1"/>
</dbReference>
<organism evidence="18 19">
    <name type="scientific">Anaerotignum neopropionicum</name>
    <dbReference type="NCBI Taxonomy" id="36847"/>
    <lineage>
        <taxon>Bacteria</taxon>
        <taxon>Bacillati</taxon>
        <taxon>Bacillota</taxon>
        <taxon>Clostridia</taxon>
        <taxon>Lachnospirales</taxon>
        <taxon>Anaerotignaceae</taxon>
        <taxon>Anaerotignum</taxon>
    </lineage>
</organism>
<dbReference type="SUPFAM" id="SSF47384">
    <property type="entry name" value="Homodimeric domain of signal transducing histidine kinase"/>
    <property type="match status" value="1"/>
</dbReference>
<keyword evidence="11 15" id="KW-1133">Transmembrane helix</keyword>
<keyword evidence="7 15" id="KW-0812">Transmembrane</keyword>
<keyword evidence="9" id="KW-0418">Kinase</keyword>
<dbReference type="InterPro" id="IPR003660">
    <property type="entry name" value="HAMP_dom"/>
</dbReference>
<dbReference type="SUPFAM" id="SSF55874">
    <property type="entry name" value="ATPase domain of HSP90 chaperone/DNA topoisomerase II/histidine kinase"/>
    <property type="match status" value="1"/>
</dbReference>
<feature type="coiled-coil region" evidence="14">
    <location>
        <begin position="234"/>
        <end position="268"/>
    </location>
</feature>
<evidence type="ECO:0000256" key="15">
    <source>
        <dbReference type="SAM" id="Phobius"/>
    </source>
</evidence>
<evidence type="ECO:0000256" key="11">
    <source>
        <dbReference type="ARBA" id="ARBA00022989"/>
    </source>
</evidence>
<dbReference type="FunFam" id="1.10.287.130:FF:000001">
    <property type="entry name" value="Two-component sensor histidine kinase"/>
    <property type="match status" value="1"/>
</dbReference>
<evidence type="ECO:0000256" key="7">
    <source>
        <dbReference type="ARBA" id="ARBA00022692"/>
    </source>
</evidence>
<evidence type="ECO:0000256" key="13">
    <source>
        <dbReference type="ARBA" id="ARBA00023136"/>
    </source>
</evidence>
<evidence type="ECO:0000256" key="10">
    <source>
        <dbReference type="ARBA" id="ARBA00022840"/>
    </source>
</evidence>
<gene>
    <name evidence="18" type="primary">phoR_6</name>
    <name evidence="18" type="ORF">CLNEO_25060</name>
</gene>
<dbReference type="AlphaFoldDB" id="A0A136WCB7"/>
<dbReference type="SUPFAM" id="SSF158472">
    <property type="entry name" value="HAMP domain-like"/>
    <property type="match status" value="1"/>
</dbReference>
<dbReference type="Pfam" id="PF00512">
    <property type="entry name" value="HisKA"/>
    <property type="match status" value="1"/>
</dbReference>
<keyword evidence="5" id="KW-0597">Phosphoprotein</keyword>
<evidence type="ECO:0000256" key="2">
    <source>
        <dbReference type="ARBA" id="ARBA00004651"/>
    </source>
</evidence>
<reference evidence="18 19" key="1">
    <citation type="submission" date="2016-01" db="EMBL/GenBank/DDBJ databases">
        <title>Genome sequence of Clostridium neopropionicum X4, DSM-3847.</title>
        <authorList>
            <person name="Poehlein A."/>
            <person name="Beck M.H."/>
            <person name="Bengelsdorf F.R."/>
            <person name="Daniel R."/>
            <person name="Duerre P."/>
        </authorList>
    </citation>
    <scope>NUCLEOTIDE SEQUENCE [LARGE SCALE GENOMIC DNA]</scope>
    <source>
        <strain evidence="18 19">DSM-3847</strain>
    </source>
</reference>
<protein>
    <recommendedName>
        <fullName evidence="3">histidine kinase</fullName>
        <ecNumber evidence="3">2.7.13.3</ecNumber>
    </recommendedName>
</protein>
<dbReference type="Gene3D" id="6.10.340.10">
    <property type="match status" value="1"/>
</dbReference>
<feature type="transmembrane region" description="Helical" evidence="15">
    <location>
        <begin position="12"/>
        <end position="33"/>
    </location>
</feature>
<keyword evidence="12" id="KW-0902">Two-component regulatory system</keyword>
<evidence type="ECO:0000256" key="4">
    <source>
        <dbReference type="ARBA" id="ARBA00022475"/>
    </source>
</evidence>
<proteinExistence type="predicted"/>
<dbReference type="Proteomes" id="UP000070539">
    <property type="component" value="Unassembled WGS sequence"/>
</dbReference>
<keyword evidence="19" id="KW-1185">Reference proteome</keyword>
<evidence type="ECO:0000259" key="16">
    <source>
        <dbReference type="PROSITE" id="PS50109"/>
    </source>
</evidence>
<evidence type="ECO:0000259" key="17">
    <source>
        <dbReference type="PROSITE" id="PS50885"/>
    </source>
</evidence>
<dbReference type="SMART" id="SM00304">
    <property type="entry name" value="HAMP"/>
    <property type="match status" value="1"/>
</dbReference>
<dbReference type="PRINTS" id="PR00344">
    <property type="entry name" value="BCTRLSENSOR"/>
</dbReference>
<dbReference type="InterPro" id="IPR004358">
    <property type="entry name" value="Sig_transdc_His_kin-like_C"/>
</dbReference>
<keyword evidence="6 18" id="KW-0808">Transferase</keyword>
<dbReference type="InterPro" id="IPR003594">
    <property type="entry name" value="HATPase_dom"/>
</dbReference>
<dbReference type="SMART" id="SM00387">
    <property type="entry name" value="HATPase_c"/>
    <property type="match status" value="1"/>
</dbReference>
<dbReference type="STRING" id="36847.CLNEO_25060"/>
<dbReference type="PANTHER" id="PTHR45528:SF1">
    <property type="entry name" value="SENSOR HISTIDINE KINASE CPXA"/>
    <property type="match status" value="1"/>
</dbReference>
<feature type="domain" description="Histidine kinase" evidence="16">
    <location>
        <begin position="268"/>
        <end position="479"/>
    </location>
</feature>
<dbReference type="RefSeq" id="WP_242864207.1">
    <property type="nucleotide sequence ID" value="NZ_LRVM01000010.1"/>
</dbReference>
<comment type="catalytic activity">
    <reaction evidence="1">
        <text>ATP + protein L-histidine = ADP + protein N-phospho-L-histidine.</text>
        <dbReference type="EC" id="2.7.13.3"/>
    </reaction>
</comment>
<keyword evidence="4" id="KW-1003">Cell membrane</keyword>
<dbReference type="GO" id="GO:0000155">
    <property type="term" value="F:phosphorelay sensor kinase activity"/>
    <property type="evidence" value="ECO:0007669"/>
    <property type="project" value="InterPro"/>
</dbReference>
<accession>A0A136WCB7</accession>
<feature type="domain" description="HAMP" evidence="17">
    <location>
        <begin position="201"/>
        <end position="253"/>
    </location>
</feature>
<dbReference type="SMART" id="SM00388">
    <property type="entry name" value="HisKA"/>
    <property type="match status" value="1"/>
</dbReference>
<dbReference type="Pfam" id="PF02518">
    <property type="entry name" value="HATPase_c"/>
    <property type="match status" value="1"/>
</dbReference>
<sequence>MLKSKIARKLSRNFAVVLFSFALIVGSVFFFLFRSYTVERHQIELENYARSLAESLSGGSGIFGKGMGGYGAYLRFISEVSDTEVWVVDENMNLITAGKGHGGIYEGYAMMELPSDAKEVIEEVLTGETVNTKGFSDVLSTLTLTVGVPIQTENGDIMGAVLLHSPVDGTMASTERGLAVLAVSILVALFASILLAIVMSASFTKPLSKMKRAANSMMQGNYNVRCGVVQKDEIGELSEDLDLLAVRLDEARKETQKLEQMRRDFVANISHELRTPVTVIRGSLEALCDKVVDTPEKVADFHRQMLEEAKFLERLIGDLLDISRLQNMNFAIEMSPVNICEVIEDVSRSASRIAQRKEVFVSVQQHSPCVQILGDYGRLRQMFMIVLDNAIKFSPQGAQVEIELSEHQVIIRDHGCGIDPAHLPHIFERFYKTYGEQNKTGTGLGLSIAKQIADRHGIFLSAANNTEGGAQFTFDFTEK</sequence>
<dbReference type="PATRIC" id="fig|36847.3.peg.2932"/>
<dbReference type="InterPro" id="IPR003661">
    <property type="entry name" value="HisK_dim/P_dom"/>
</dbReference>
<dbReference type="Gene3D" id="1.10.287.130">
    <property type="match status" value="1"/>
</dbReference>
<comment type="caution">
    <text evidence="18">The sequence shown here is derived from an EMBL/GenBank/DDBJ whole genome shotgun (WGS) entry which is preliminary data.</text>
</comment>
<evidence type="ECO:0000256" key="8">
    <source>
        <dbReference type="ARBA" id="ARBA00022741"/>
    </source>
</evidence>